<organism evidence="2 3">
    <name type="scientific">Chondromyces apiculatus DSM 436</name>
    <dbReference type="NCBI Taxonomy" id="1192034"/>
    <lineage>
        <taxon>Bacteria</taxon>
        <taxon>Pseudomonadati</taxon>
        <taxon>Myxococcota</taxon>
        <taxon>Polyangia</taxon>
        <taxon>Polyangiales</taxon>
        <taxon>Polyangiaceae</taxon>
        <taxon>Chondromyces</taxon>
    </lineage>
</organism>
<name>A0A017SUU9_9BACT</name>
<evidence type="ECO:0000313" key="3">
    <source>
        <dbReference type="Proteomes" id="UP000019678"/>
    </source>
</evidence>
<protein>
    <submittedName>
        <fullName evidence="2">Uncharacterized protein</fullName>
    </submittedName>
</protein>
<dbReference type="AlphaFoldDB" id="A0A017SUU9"/>
<evidence type="ECO:0000256" key="1">
    <source>
        <dbReference type="SAM" id="MobiDB-lite"/>
    </source>
</evidence>
<reference evidence="2 3" key="1">
    <citation type="submission" date="2013-05" db="EMBL/GenBank/DDBJ databases">
        <title>Genome assembly of Chondromyces apiculatus DSM 436.</title>
        <authorList>
            <person name="Sharma G."/>
            <person name="Khatri I."/>
            <person name="Kaur C."/>
            <person name="Mayilraj S."/>
            <person name="Subramanian S."/>
        </authorList>
    </citation>
    <scope>NUCLEOTIDE SEQUENCE [LARGE SCALE GENOMIC DNA]</scope>
    <source>
        <strain evidence="2 3">DSM 436</strain>
    </source>
</reference>
<accession>A0A017SUU9</accession>
<gene>
    <name evidence="2" type="ORF">CAP_9032</name>
</gene>
<keyword evidence="3" id="KW-1185">Reference proteome</keyword>
<dbReference type="eggNOG" id="COG1470">
    <property type="taxonomic scope" value="Bacteria"/>
</dbReference>
<evidence type="ECO:0000313" key="2">
    <source>
        <dbReference type="EMBL" id="EYF00754.1"/>
    </source>
</evidence>
<dbReference type="Proteomes" id="UP000019678">
    <property type="component" value="Unassembled WGS sequence"/>
</dbReference>
<dbReference type="STRING" id="1192034.CAP_9032"/>
<proteinExistence type="predicted"/>
<comment type="caution">
    <text evidence="2">The sequence shown here is derived from an EMBL/GenBank/DDBJ whole genome shotgun (WGS) entry which is preliminary data.</text>
</comment>
<sequence length="538" mass="57414">MPKADKVDLLLMIDNSQSMADKQQALALALTDLVESLTNPLCIDPGGVLLPTRPASAADPCPSGTSRWFMPVNDIHVGIVSSSIGGYGGDVCSTAGSPSNNDRGHLLARSSPSQTTNDLPTYENKGFLFWDPLSQGTPPGETDREALTDSFAQMVVGVGQQGCGYEAPLEGWYRFLADPEPYNVLTVSGGSATPQGVDTALLQQRAEFLRSDSLLVVMMLSDESDCSIREGGQYYLAATYGNNFHLPKARAVCATDPGDPCCASCAQAVPAGCAVDPTCFPNGDPSQGPLMTNAVEDHPNLRCFEQKRRFGIDFLYPTERYVQALSSPTIANRQGELVPNPIFSDLDPSDGSSPARDPRLVMVGGIVGVPWQHLARDEADLTQGFKSAAELSASGTWDVILGDPESYVAPVSPYMKESVHPRGIPAGNPINGSEWNPNVPNSDLQFACTFELPEPMDCSTNQPGCDCAKSNDIPLCEGSTQLRAKAYPGLRQLSVIQQMGDQGVTGSICPAQLDDATSDTFGYRPAVRALIEQMAPRL</sequence>
<dbReference type="EMBL" id="ASRX01000099">
    <property type="protein sequence ID" value="EYF00754.1"/>
    <property type="molecule type" value="Genomic_DNA"/>
</dbReference>
<feature type="region of interest" description="Disordered" evidence="1">
    <location>
        <begin position="98"/>
        <end position="117"/>
    </location>
</feature>